<gene>
    <name evidence="2" type="ORF">HWD57_07165</name>
</gene>
<protein>
    <submittedName>
        <fullName evidence="2">SoxR reducing system RseC family protein</fullName>
    </submittedName>
</protein>
<dbReference type="PANTHER" id="PTHR35867">
    <property type="entry name" value="PROTEIN RSEC"/>
    <property type="match status" value="1"/>
</dbReference>
<evidence type="ECO:0000256" key="1">
    <source>
        <dbReference type="SAM" id="Phobius"/>
    </source>
</evidence>
<evidence type="ECO:0000313" key="3">
    <source>
        <dbReference type="Proteomes" id="UP000509684"/>
    </source>
</evidence>
<proteinExistence type="predicted"/>
<dbReference type="KEGG" id="acog:HWD57_07165"/>
<sequence length="138" mass="14408">MTDAWGTVTAVDGQYAYLRMDESGCGRCRQPGGCGGNHLGPLWCGSPRTFRVLNPDHCDVGARVQVTVAEGSLSRSVLYAYTSPLLALFAGALSGSACGGEAGAIGGAMGGLLVGWLGLRRAQRQSQHDPRLQISIRS</sequence>
<evidence type="ECO:0000313" key="2">
    <source>
        <dbReference type="EMBL" id="QLH52478.1"/>
    </source>
</evidence>
<name>A0A7D5SIG8_9PROT</name>
<organism evidence="2 3">
    <name type="scientific">Candidatus Accumulibacter cognatus</name>
    <dbReference type="NCBI Taxonomy" id="2954383"/>
    <lineage>
        <taxon>Bacteria</taxon>
        <taxon>Pseudomonadati</taxon>
        <taxon>Pseudomonadota</taxon>
        <taxon>Betaproteobacteria</taxon>
        <taxon>Candidatus Accumulibacter</taxon>
    </lineage>
</organism>
<keyword evidence="1" id="KW-0812">Transmembrane</keyword>
<feature type="transmembrane region" description="Helical" evidence="1">
    <location>
        <begin position="78"/>
        <end position="96"/>
    </location>
</feature>
<feature type="transmembrane region" description="Helical" evidence="1">
    <location>
        <begin position="102"/>
        <end position="119"/>
    </location>
</feature>
<dbReference type="Proteomes" id="UP000509684">
    <property type="component" value="Chromosome"/>
</dbReference>
<dbReference type="InterPro" id="IPR007359">
    <property type="entry name" value="SigmaE_reg_RseC_MucC"/>
</dbReference>
<dbReference type="Pfam" id="PF04246">
    <property type="entry name" value="RseC_MucC"/>
    <property type="match status" value="1"/>
</dbReference>
<keyword evidence="1" id="KW-1133">Transmembrane helix</keyword>
<dbReference type="AlphaFoldDB" id="A0A7D5SIG8"/>
<dbReference type="PIRSF" id="PIRSF004923">
    <property type="entry name" value="RseC"/>
    <property type="match status" value="1"/>
</dbReference>
<dbReference type="InterPro" id="IPR026268">
    <property type="entry name" value="RseC"/>
</dbReference>
<reference evidence="2 3" key="1">
    <citation type="journal article" date="2019" name="Microbiome">
        <title>Annotated bacterial chromosomes from frame-shift-corrected long-read metagenomic data.</title>
        <authorList>
            <person name="Arumugam K."/>
            <person name="Bagci C."/>
            <person name="Bessarab I."/>
            <person name="Beier S."/>
            <person name="Buchfink B."/>
            <person name="Gorska A."/>
            <person name="Qiu G."/>
            <person name="Huson D.H."/>
            <person name="Williams R.B.H."/>
        </authorList>
    </citation>
    <scope>NUCLEOTIDE SEQUENCE [LARGE SCALE GENOMIC DNA]</scope>
    <source>
        <strain evidence="2">SSA1</strain>
    </source>
</reference>
<dbReference type="PANTHER" id="PTHR35867:SF1">
    <property type="entry name" value="PROTEIN RSEC"/>
    <property type="match status" value="1"/>
</dbReference>
<dbReference type="EMBL" id="CP058708">
    <property type="protein sequence ID" value="QLH52478.1"/>
    <property type="molecule type" value="Genomic_DNA"/>
</dbReference>
<keyword evidence="1" id="KW-0472">Membrane</keyword>
<accession>A0A7D5SIG8</accession>